<evidence type="ECO:0000313" key="20">
    <source>
        <dbReference type="Proteomes" id="UP001181693"/>
    </source>
</evidence>
<evidence type="ECO:0000256" key="16">
    <source>
        <dbReference type="SAM" id="Phobius"/>
    </source>
</evidence>
<evidence type="ECO:0000256" key="4">
    <source>
        <dbReference type="ARBA" id="ARBA00022734"/>
    </source>
</evidence>
<keyword evidence="2" id="KW-1003">Cell membrane</keyword>
<evidence type="ECO:0000256" key="11">
    <source>
        <dbReference type="ARBA" id="ARBA00038361"/>
    </source>
</evidence>
<dbReference type="GO" id="GO:0033691">
    <property type="term" value="F:sialic acid binding"/>
    <property type="evidence" value="ECO:0007669"/>
    <property type="project" value="TreeGrafter"/>
</dbReference>
<name>A0AAV2ZP90_PYXAD</name>
<dbReference type="Pfam" id="PF24518">
    <property type="entry name" value="Ig_CD22"/>
    <property type="match status" value="1"/>
</dbReference>
<feature type="chain" id="PRO_5043337770" description="B-cell receptor CD22" evidence="17">
    <location>
        <begin position="17"/>
        <end position="793"/>
    </location>
</feature>
<dbReference type="GO" id="GO:0019903">
    <property type="term" value="F:protein phosphatase binding"/>
    <property type="evidence" value="ECO:0007669"/>
    <property type="project" value="TreeGrafter"/>
</dbReference>
<evidence type="ECO:0000256" key="2">
    <source>
        <dbReference type="ARBA" id="ARBA00022475"/>
    </source>
</evidence>
<evidence type="ECO:0000256" key="7">
    <source>
        <dbReference type="ARBA" id="ARBA00023136"/>
    </source>
</evidence>
<dbReference type="AlphaFoldDB" id="A0AAV2ZP90"/>
<evidence type="ECO:0000256" key="15">
    <source>
        <dbReference type="ARBA" id="ARBA00046458"/>
    </source>
</evidence>
<feature type="domain" description="Ig-like" evidence="18">
    <location>
        <begin position="579"/>
        <end position="654"/>
    </location>
</feature>
<dbReference type="InterPro" id="IPR013162">
    <property type="entry name" value="CD80_C2-set"/>
</dbReference>
<keyword evidence="16" id="KW-1133">Transmembrane helix</keyword>
<evidence type="ECO:0000256" key="17">
    <source>
        <dbReference type="SAM" id="SignalP"/>
    </source>
</evidence>
<dbReference type="GO" id="GO:0007155">
    <property type="term" value="P:cell adhesion"/>
    <property type="evidence" value="ECO:0007669"/>
    <property type="project" value="UniProtKB-KW"/>
</dbReference>
<keyword evidence="6" id="KW-0130">Cell adhesion</keyword>
<dbReference type="EMBL" id="DYDO01000011">
    <property type="protein sequence ID" value="DBA15798.1"/>
    <property type="molecule type" value="Genomic_DNA"/>
</dbReference>
<dbReference type="GO" id="GO:0030888">
    <property type="term" value="P:regulation of B cell proliferation"/>
    <property type="evidence" value="ECO:0007669"/>
    <property type="project" value="TreeGrafter"/>
</dbReference>
<dbReference type="SUPFAM" id="SSF48726">
    <property type="entry name" value="Immunoglobulin"/>
    <property type="match status" value="6"/>
</dbReference>
<evidence type="ECO:0000256" key="14">
    <source>
        <dbReference type="ARBA" id="ARBA00045430"/>
    </source>
</evidence>
<evidence type="ECO:0000256" key="3">
    <source>
        <dbReference type="ARBA" id="ARBA00022729"/>
    </source>
</evidence>
<feature type="domain" description="Ig-like" evidence="18">
    <location>
        <begin position="403"/>
        <end position="481"/>
    </location>
</feature>
<feature type="signal peptide" evidence="17">
    <location>
        <begin position="1"/>
        <end position="16"/>
    </location>
</feature>
<feature type="domain" description="Ig-like" evidence="18">
    <location>
        <begin position="227"/>
        <end position="309"/>
    </location>
</feature>
<dbReference type="GO" id="GO:0050859">
    <property type="term" value="P:negative regulation of B cell receptor signaling pathway"/>
    <property type="evidence" value="ECO:0007669"/>
    <property type="project" value="TreeGrafter"/>
</dbReference>
<evidence type="ECO:0000256" key="10">
    <source>
        <dbReference type="ARBA" id="ARBA00023319"/>
    </source>
</evidence>
<dbReference type="InterPro" id="IPR036179">
    <property type="entry name" value="Ig-like_dom_sf"/>
</dbReference>
<dbReference type="PANTHER" id="PTHR46958">
    <property type="entry name" value="B-CELL RECEPTOR CD22"/>
    <property type="match status" value="1"/>
</dbReference>
<feature type="domain" description="Ig-like" evidence="18">
    <location>
        <begin position="132"/>
        <end position="220"/>
    </location>
</feature>
<comment type="similarity">
    <text evidence="11">Belongs to the immunoglobulin superfamily. SIGLEC (sialic acid binding Ig-like lectin) family.</text>
</comment>
<evidence type="ECO:0000313" key="19">
    <source>
        <dbReference type="EMBL" id="DBA15798.1"/>
    </source>
</evidence>
<dbReference type="InterPro" id="IPR013783">
    <property type="entry name" value="Ig-like_fold"/>
</dbReference>
<comment type="caution">
    <text evidence="19">The sequence shown here is derived from an EMBL/GenBank/DDBJ whole genome shotgun (WGS) entry which is preliminary data.</text>
</comment>
<keyword evidence="7 16" id="KW-0472">Membrane</keyword>
<feature type="domain" description="Ig-like" evidence="18">
    <location>
        <begin position="314"/>
        <end position="389"/>
    </location>
</feature>
<feature type="domain" description="Ig-like" evidence="18">
    <location>
        <begin position="492"/>
        <end position="575"/>
    </location>
</feature>
<dbReference type="PANTHER" id="PTHR46958:SF1">
    <property type="entry name" value="B-CELL RECEPTOR CD22"/>
    <property type="match status" value="1"/>
</dbReference>
<evidence type="ECO:0000259" key="18">
    <source>
        <dbReference type="PROSITE" id="PS50835"/>
    </source>
</evidence>
<sequence length="793" mass="89425">MLIIPVFIVGCSASNAQHVTVLQNAKVWKGSCVVLPCKYTTGTVNTFVWFHNAVYQGNEFQGNIVYHSTNKDQVDELFANRVQYAGKETKDCAIKITNFQKEDEGRYQVRLYGTGFKWMSKNVTIEVSDTGPALEITNPTEIRESNSITLTCSINYYCPMDNIIWIGEVNGTSTPNVKYDLDGTRTSSSFTFSASWKDDKKNITCVIERGDGETGNKTIQLNVKHSPKNVQVLPNNATIKIQKSQPLTLTCSVESSNPPAYQITWYKDESLQNFNRGNEKEYQVTSSGTYLCKAKNTIDETTSKPVEVSVLHAPENVFIKKPDKIVEGMDILLTCSATANPPVFRYVWFKEGNECYNNTNNEFTISKIKENDSGTYTCLARNELNDTVSDEVVLDVTYAPRFPRVVLVLDGKTFDEEDVTLIEGDKVTFQCIVNSSNPDVSKYTFYKNNEEFKKYINRPIEAKDAGQYICEAQNTAGRTKSPGVYVDVHYPPNGVKIYTTSNIVQENQKIKLTCSSKSSKPKISRYEWYKNRVLFRNSTSEFFELWVEWTHTGSYSCKAFNVIGFTESQETKIIVQYAPRNVTLNILPGEHVTEHMDVKMTCTGKGNPDVGYTFYLNDVPLSSGYGFFSLYNVQVKDSGKYSCVAQNDVGPGISNVVYLHVSYSPTSIGKFASMAVFPFIALLIIIFLISNNESADNMGRQAQSMHGSIDQLNYASVKFPPAPAKRQINPPSANILFVFLIFIFLQYENIESSKRTNDESQDEIHYSVITNLKKKSANREYDPEVEYAKLRHS</sequence>
<accession>A0AAV2ZP90</accession>
<comment type="function">
    <text evidence="14">Most highly expressed siglec (sialic acid-binding immunoglobulin-like lectin) on B-cells that plays a role in various aspects of B-cell biology including differentiation, antigen presentation, and trafficking to bone marrow. Binds to alpha 2,6-linked sialic acid residues of surface molecules such as CD22 itself, CD45 and IgM in a cis configuration. Can also bind to ligands on other cells as an adhesion molecule in a trans configuration. Acts as an inhibitory coreceptor on the surface of B-cells and inhibits B-cell receptor induced signaling, characterized by inhibition of the calcium mobilization and cellular activation. Mechanistically, the immunoreceptor tyrosine-based inhibitory motif domain is phosphorylated by the Src kinase LYN, which in turn leads to the recruitment of the protein tyrosine phosphatase 1/PTPN6, leading to the negative regulation of BCR signaling. If this negative signaling from is of sufficient strength, apoptosis of the B-cell can be induced.</text>
</comment>
<dbReference type="GO" id="GO:0009897">
    <property type="term" value="C:external side of plasma membrane"/>
    <property type="evidence" value="ECO:0007669"/>
    <property type="project" value="TreeGrafter"/>
</dbReference>
<comment type="subcellular location">
    <subcellularLocation>
        <location evidence="1">Cell membrane</location>
        <topology evidence="1">Single-pass type I membrane protein</topology>
    </subcellularLocation>
</comment>
<evidence type="ECO:0000256" key="1">
    <source>
        <dbReference type="ARBA" id="ARBA00004251"/>
    </source>
</evidence>
<comment type="subunit">
    <text evidence="15">Predominantly monomer of isoform CD22-beta. Also found as heterodimer of isoform CD22-beta and a shorter isoform. Interacts with PTPN6/SHP-1, LYN, SYK, PIK3R1/PIK3R2 and PLCG1 upon phosphorylation. Interacts with GRB2, INPP5D and SHC1 upon phosphorylation. May form a complex with INPP5D/SHIP, GRB2 and SHC1.</text>
</comment>
<dbReference type="Proteomes" id="UP001181693">
    <property type="component" value="Unassembled WGS sequence"/>
</dbReference>
<organism evidence="19 20">
    <name type="scientific">Pyxicephalus adspersus</name>
    <name type="common">African bullfrog</name>
    <dbReference type="NCBI Taxonomy" id="30357"/>
    <lineage>
        <taxon>Eukaryota</taxon>
        <taxon>Metazoa</taxon>
        <taxon>Chordata</taxon>
        <taxon>Craniata</taxon>
        <taxon>Vertebrata</taxon>
        <taxon>Euteleostomi</taxon>
        <taxon>Amphibia</taxon>
        <taxon>Batrachia</taxon>
        <taxon>Anura</taxon>
        <taxon>Neobatrachia</taxon>
        <taxon>Ranoidea</taxon>
        <taxon>Pyxicephalidae</taxon>
        <taxon>Pyxicephalinae</taxon>
        <taxon>Pyxicephalus</taxon>
    </lineage>
</organism>
<evidence type="ECO:0000256" key="6">
    <source>
        <dbReference type="ARBA" id="ARBA00022889"/>
    </source>
</evidence>
<evidence type="ECO:0000256" key="12">
    <source>
        <dbReference type="ARBA" id="ARBA00040106"/>
    </source>
</evidence>
<evidence type="ECO:0000256" key="8">
    <source>
        <dbReference type="ARBA" id="ARBA00023157"/>
    </source>
</evidence>
<dbReference type="GO" id="GO:0042609">
    <property type="term" value="F:CD4 receptor binding"/>
    <property type="evidence" value="ECO:0007669"/>
    <property type="project" value="TreeGrafter"/>
</dbReference>
<proteinExistence type="inferred from homology"/>
<keyword evidence="20" id="KW-1185">Reference proteome</keyword>
<dbReference type="GO" id="GO:0055037">
    <property type="term" value="C:recycling endosome"/>
    <property type="evidence" value="ECO:0007669"/>
    <property type="project" value="TreeGrafter"/>
</dbReference>
<dbReference type="InterPro" id="IPR056386">
    <property type="entry name" value="Ig_CD22"/>
</dbReference>
<dbReference type="GO" id="GO:0005769">
    <property type="term" value="C:early endosome"/>
    <property type="evidence" value="ECO:0007669"/>
    <property type="project" value="TreeGrafter"/>
</dbReference>
<keyword evidence="10" id="KW-0393">Immunoglobulin domain</keyword>
<dbReference type="SMART" id="SM00408">
    <property type="entry name" value="IGc2"/>
    <property type="match status" value="5"/>
</dbReference>
<keyword evidence="8" id="KW-1015">Disulfide bond</keyword>
<dbReference type="GO" id="GO:0030246">
    <property type="term" value="F:carbohydrate binding"/>
    <property type="evidence" value="ECO:0007669"/>
    <property type="project" value="UniProtKB-KW"/>
</dbReference>
<keyword evidence="9" id="KW-0325">Glycoprotein</keyword>
<reference evidence="19" key="1">
    <citation type="thesis" date="2020" institute="ProQuest LLC" country="789 East Eisenhower Parkway, Ann Arbor, MI, USA">
        <title>Comparative Genomics and Chromosome Evolution.</title>
        <authorList>
            <person name="Mudd A.B."/>
        </authorList>
    </citation>
    <scope>NUCLEOTIDE SEQUENCE</scope>
    <source>
        <strain evidence="19">1538</strain>
        <tissue evidence="19">Blood</tissue>
    </source>
</reference>
<dbReference type="CDD" id="cd00096">
    <property type="entry name" value="Ig"/>
    <property type="match status" value="2"/>
</dbReference>
<evidence type="ECO:0000256" key="13">
    <source>
        <dbReference type="ARBA" id="ARBA00041781"/>
    </source>
</evidence>
<dbReference type="Pfam" id="PF08205">
    <property type="entry name" value="C2-set_2"/>
    <property type="match status" value="1"/>
</dbReference>
<dbReference type="Pfam" id="PF13927">
    <property type="entry name" value="Ig_3"/>
    <property type="match status" value="1"/>
</dbReference>
<keyword evidence="5" id="KW-0677">Repeat</keyword>
<keyword evidence="3 17" id="KW-0732">Signal</keyword>
<evidence type="ECO:0000256" key="5">
    <source>
        <dbReference type="ARBA" id="ARBA00022737"/>
    </source>
</evidence>
<gene>
    <name evidence="19" type="ORF">GDO54_003262</name>
</gene>
<keyword evidence="4" id="KW-0430">Lectin</keyword>
<dbReference type="GO" id="GO:0042113">
    <property type="term" value="P:B cell activation"/>
    <property type="evidence" value="ECO:0007669"/>
    <property type="project" value="TreeGrafter"/>
</dbReference>
<protein>
    <recommendedName>
        <fullName evidence="12">B-cell receptor CD22</fullName>
    </recommendedName>
    <alternativeName>
        <fullName evidence="13">Sialic acid-binding Ig-like lectin 2</fullName>
    </alternativeName>
</protein>
<dbReference type="Pfam" id="PF13895">
    <property type="entry name" value="Ig_2"/>
    <property type="match status" value="4"/>
</dbReference>
<dbReference type="PROSITE" id="PS50835">
    <property type="entry name" value="IG_LIKE"/>
    <property type="match status" value="6"/>
</dbReference>
<evidence type="ECO:0000256" key="9">
    <source>
        <dbReference type="ARBA" id="ARBA00023180"/>
    </source>
</evidence>
<dbReference type="InterPro" id="IPR003598">
    <property type="entry name" value="Ig_sub2"/>
</dbReference>
<feature type="transmembrane region" description="Helical" evidence="16">
    <location>
        <begin position="671"/>
        <end position="690"/>
    </location>
</feature>
<dbReference type="InterPro" id="IPR007110">
    <property type="entry name" value="Ig-like_dom"/>
</dbReference>
<dbReference type="Gene3D" id="2.60.40.10">
    <property type="entry name" value="Immunoglobulins"/>
    <property type="match status" value="7"/>
</dbReference>
<dbReference type="SMART" id="SM00409">
    <property type="entry name" value="IG"/>
    <property type="match status" value="7"/>
</dbReference>
<dbReference type="GO" id="GO:0070062">
    <property type="term" value="C:extracellular exosome"/>
    <property type="evidence" value="ECO:0007669"/>
    <property type="project" value="TreeGrafter"/>
</dbReference>
<keyword evidence="16" id="KW-0812">Transmembrane</keyword>
<dbReference type="InterPro" id="IPR003599">
    <property type="entry name" value="Ig_sub"/>
</dbReference>